<dbReference type="Proteomes" id="UP000285456">
    <property type="component" value="Unassembled WGS sequence"/>
</dbReference>
<dbReference type="AlphaFoldDB" id="A0A417YD24"/>
<name>A0A417YD24_9BACI</name>
<dbReference type="Pfam" id="PF11738">
    <property type="entry name" value="DUF3298"/>
    <property type="match status" value="1"/>
</dbReference>
<dbReference type="Gene3D" id="3.90.640.20">
    <property type="entry name" value="Heat-shock cognate protein, ATPase"/>
    <property type="match status" value="1"/>
</dbReference>
<evidence type="ECO:0000313" key="3">
    <source>
        <dbReference type="Proteomes" id="UP000285456"/>
    </source>
</evidence>
<organism evidence="2 3">
    <name type="scientific">Oceanobacillus profundus</name>
    <dbReference type="NCBI Taxonomy" id="372463"/>
    <lineage>
        <taxon>Bacteria</taxon>
        <taxon>Bacillati</taxon>
        <taxon>Bacillota</taxon>
        <taxon>Bacilli</taxon>
        <taxon>Bacillales</taxon>
        <taxon>Bacillaceae</taxon>
        <taxon>Oceanobacillus</taxon>
    </lineage>
</organism>
<dbReference type="InterPro" id="IPR037126">
    <property type="entry name" value="PdaC/RsiV-like_sf"/>
</dbReference>
<protein>
    <submittedName>
        <fullName evidence="2">DUF3298 domain-containing protein</fullName>
    </submittedName>
</protein>
<dbReference type="Gene3D" id="3.30.565.40">
    <property type="entry name" value="Fervidobacterium nodosum Rt17-B1 like"/>
    <property type="match status" value="1"/>
</dbReference>
<dbReference type="OrthoDB" id="5637at2"/>
<evidence type="ECO:0000313" key="2">
    <source>
        <dbReference type="EMBL" id="RHW30504.1"/>
    </source>
</evidence>
<sequence>MPISLPTEIQTLQISDEVNKTIYYPRVFLTHNQELEQAINRSIVLKTQQLIDQQVGDSPTTLEEMLGYFEIKNNQRDVLSFTFTNYAYRYHAAHGMTFINSLTYDLKKQKPCELKDLFKPGSNYVERLSQLIQEQIKQRDIQLINEFKEIAPNQDYYIADKTLVIYFQLYDITPYVFGFPMFPISVYDIQDIIVEDGPLGRMAENN</sequence>
<gene>
    <name evidence="2" type="ORF">D1B32_16850</name>
</gene>
<proteinExistence type="predicted"/>
<dbReference type="InterPro" id="IPR021729">
    <property type="entry name" value="DUF3298"/>
</dbReference>
<dbReference type="EMBL" id="QWEH01000013">
    <property type="protein sequence ID" value="RHW30504.1"/>
    <property type="molecule type" value="Genomic_DNA"/>
</dbReference>
<evidence type="ECO:0000259" key="1">
    <source>
        <dbReference type="Pfam" id="PF11738"/>
    </source>
</evidence>
<feature type="domain" description="DUF3298" evidence="1">
    <location>
        <begin position="115"/>
        <end position="185"/>
    </location>
</feature>
<accession>A0A417YD24</accession>
<comment type="caution">
    <text evidence="2">The sequence shown here is derived from an EMBL/GenBank/DDBJ whole genome shotgun (WGS) entry which is preliminary data.</text>
</comment>
<dbReference type="RefSeq" id="WP_095314327.1">
    <property type="nucleotide sequence ID" value="NZ_JAMAWL010000003.1"/>
</dbReference>
<reference evidence="2 3" key="1">
    <citation type="journal article" date="2007" name="Int. J. Syst. Evol. Microbiol.">
        <title>Oceanobacillus profundus sp. nov., isolated from a deep-sea sediment core.</title>
        <authorList>
            <person name="Kim Y.G."/>
            <person name="Choi D.H."/>
            <person name="Hyun S."/>
            <person name="Cho B.C."/>
        </authorList>
    </citation>
    <scope>NUCLEOTIDE SEQUENCE [LARGE SCALE GENOMIC DNA]</scope>
    <source>
        <strain evidence="2 3">DSM 18246</strain>
    </source>
</reference>
<keyword evidence="3" id="KW-1185">Reference proteome</keyword>